<evidence type="ECO:0000256" key="1">
    <source>
        <dbReference type="ARBA" id="ARBA00010883"/>
    </source>
</evidence>
<evidence type="ECO:0000259" key="3">
    <source>
        <dbReference type="PROSITE" id="PS50195"/>
    </source>
</evidence>
<dbReference type="PROSITE" id="PS51207">
    <property type="entry name" value="PXA"/>
    <property type="match status" value="1"/>
</dbReference>
<dbReference type="InterPro" id="IPR037899">
    <property type="entry name" value="SNX25_PX"/>
</dbReference>
<comment type="similarity">
    <text evidence="1">Belongs to the sorting nexin family.</text>
</comment>
<dbReference type="Gene3D" id="3.30.1520.10">
    <property type="entry name" value="Phox-like domain"/>
    <property type="match status" value="1"/>
</dbReference>
<dbReference type="Ensembl" id="ENSCINT00000020001.3">
    <property type="protein sequence ID" value="ENSCINP00000020001.3"/>
    <property type="gene ID" value="ENSCING00000009881.3"/>
</dbReference>
<dbReference type="PROSITE" id="PS50132">
    <property type="entry name" value="RGS"/>
    <property type="match status" value="1"/>
</dbReference>
<dbReference type="OMA" id="HKSATHQ"/>
<dbReference type="InParanoid" id="F6RB18"/>
<feature type="domain" description="PXA" evidence="4">
    <location>
        <begin position="1"/>
        <end position="171"/>
    </location>
</feature>
<evidence type="ECO:0000259" key="4">
    <source>
        <dbReference type="PROSITE" id="PS51207"/>
    </source>
</evidence>
<dbReference type="Pfam" id="PF00787">
    <property type="entry name" value="PX"/>
    <property type="match status" value="1"/>
</dbReference>
<dbReference type="STRING" id="7719.ENSCINP00000020001"/>
<dbReference type="SMART" id="SM00315">
    <property type="entry name" value="RGS"/>
    <property type="match status" value="1"/>
</dbReference>
<dbReference type="InterPro" id="IPR036871">
    <property type="entry name" value="PX_dom_sf"/>
</dbReference>
<dbReference type="PANTHER" id="PTHR22775:SF48">
    <property type="entry name" value="SORTING NEXIN-25"/>
    <property type="match status" value="1"/>
</dbReference>
<dbReference type="SMART" id="SM00313">
    <property type="entry name" value="PXA"/>
    <property type="match status" value="1"/>
</dbReference>
<dbReference type="GeneTree" id="ENSGT00950000182856"/>
<dbReference type="InterPro" id="IPR036305">
    <property type="entry name" value="RGS_sf"/>
</dbReference>
<dbReference type="InterPro" id="IPR044926">
    <property type="entry name" value="RGS_subdomain_2"/>
</dbReference>
<dbReference type="FunCoup" id="F6RB18">
    <property type="interactions" value="125"/>
</dbReference>
<reference evidence="5" key="3">
    <citation type="submission" date="2025-08" db="UniProtKB">
        <authorList>
            <consortium name="Ensembl"/>
        </authorList>
    </citation>
    <scope>IDENTIFICATION</scope>
</reference>
<feature type="domain" description="PX" evidence="3">
    <location>
        <begin position="512"/>
        <end position="631"/>
    </location>
</feature>
<evidence type="ECO:0000313" key="5">
    <source>
        <dbReference type="Ensembl" id="ENSCINP00000020001.3"/>
    </source>
</evidence>
<feature type="domain" description="RGS" evidence="2">
    <location>
        <begin position="294"/>
        <end position="414"/>
    </location>
</feature>
<dbReference type="InterPro" id="IPR013937">
    <property type="entry name" value="Sorting_nexin_C"/>
</dbReference>
<dbReference type="Pfam" id="PF00615">
    <property type="entry name" value="RGS"/>
    <property type="match status" value="1"/>
</dbReference>
<reference evidence="5" key="4">
    <citation type="submission" date="2025-09" db="UniProtKB">
        <authorList>
            <consortium name="Ensembl"/>
        </authorList>
    </citation>
    <scope>IDENTIFICATION</scope>
</reference>
<dbReference type="InterPro" id="IPR001683">
    <property type="entry name" value="PX_dom"/>
</dbReference>
<dbReference type="SUPFAM" id="SSF64268">
    <property type="entry name" value="PX domain"/>
    <property type="match status" value="1"/>
</dbReference>
<dbReference type="AlphaFoldDB" id="F6RB18"/>
<organism evidence="5 6">
    <name type="scientific">Ciona intestinalis</name>
    <name type="common">Transparent sea squirt</name>
    <name type="synonym">Ascidia intestinalis</name>
    <dbReference type="NCBI Taxonomy" id="7719"/>
    <lineage>
        <taxon>Eukaryota</taxon>
        <taxon>Metazoa</taxon>
        <taxon>Chordata</taxon>
        <taxon>Tunicata</taxon>
        <taxon>Ascidiacea</taxon>
        <taxon>Phlebobranchia</taxon>
        <taxon>Cionidae</taxon>
        <taxon>Ciona</taxon>
    </lineage>
</organism>
<dbReference type="Gene3D" id="1.10.167.10">
    <property type="entry name" value="Regulator of G-protein Signalling 4, domain 2"/>
    <property type="match status" value="1"/>
</dbReference>
<dbReference type="SUPFAM" id="SSF48097">
    <property type="entry name" value="Regulator of G-protein signaling, RGS"/>
    <property type="match status" value="1"/>
</dbReference>
<dbReference type="GO" id="GO:0035091">
    <property type="term" value="F:phosphatidylinositol binding"/>
    <property type="evidence" value="ECO:0000318"/>
    <property type="project" value="GO_Central"/>
</dbReference>
<dbReference type="Proteomes" id="UP000008144">
    <property type="component" value="Chromosome 2"/>
</dbReference>
<dbReference type="PANTHER" id="PTHR22775">
    <property type="entry name" value="SORTING NEXIN"/>
    <property type="match status" value="1"/>
</dbReference>
<dbReference type="InterPro" id="IPR003114">
    <property type="entry name" value="Phox_assoc"/>
</dbReference>
<dbReference type="CDD" id="cd06878">
    <property type="entry name" value="PX_SNX25"/>
    <property type="match status" value="1"/>
</dbReference>
<evidence type="ECO:0000313" key="6">
    <source>
        <dbReference type="Proteomes" id="UP000008144"/>
    </source>
</evidence>
<keyword evidence="6" id="KW-1185">Reference proteome</keyword>
<evidence type="ECO:0008006" key="7">
    <source>
        <dbReference type="Google" id="ProtNLM"/>
    </source>
</evidence>
<reference evidence="5" key="2">
    <citation type="journal article" date="2008" name="Genome Biol.">
        <title>Improved genome assembly and evidence-based global gene model set for the chordate Ciona intestinalis: new insight into intron and operon populations.</title>
        <authorList>
            <person name="Satou Y."/>
            <person name="Mineta K."/>
            <person name="Ogasawara M."/>
            <person name="Sasakura Y."/>
            <person name="Shoguchi E."/>
            <person name="Ueno K."/>
            <person name="Yamada L."/>
            <person name="Matsumoto J."/>
            <person name="Wasserscheid J."/>
            <person name="Dewar K."/>
            <person name="Wiley G.B."/>
            <person name="Macmil S.L."/>
            <person name="Roe B.A."/>
            <person name="Zeller R.W."/>
            <person name="Hastings K.E."/>
            <person name="Lemaire P."/>
            <person name="Lindquist E."/>
            <person name="Endo T."/>
            <person name="Hotta K."/>
            <person name="Inaba K."/>
        </authorList>
    </citation>
    <scope>NUCLEOTIDE SEQUENCE [LARGE SCALE GENOMIC DNA]</scope>
    <source>
        <strain evidence="5">wild type</strain>
    </source>
</reference>
<dbReference type="Pfam" id="PF02194">
    <property type="entry name" value="PXA"/>
    <property type="match status" value="1"/>
</dbReference>
<dbReference type="Pfam" id="PF08628">
    <property type="entry name" value="Nexin_C"/>
    <property type="match status" value="1"/>
</dbReference>
<reference evidence="6" key="1">
    <citation type="journal article" date="2002" name="Science">
        <title>The draft genome of Ciona intestinalis: insights into chordate and vertebrate origins.</title>
        <authorList>
            <person name="Dehal P."/>
            <person name="Satou Y."/>
            <person name="Campbell R.K."/>
            <person name="Chapman J."/>
            <person name="Degnan B."/>
            <person name="De Tomaso A."/>
            <person name="Davidson B."/>
            <person name="Di Gregorio A."/>
            <person name="Gelpke M."/>
            <person name="Goodstein D.M."/>
            <person name="Harafuji N."/>
            <person name="Hastings K.E."/>
            <person name="Ho I."/>
            <person name="Hotta K."/>
            <person name="Huang W."/>
            <person name="Kawashima T."/>
            <person name="Lemaire P."/>
            <person name="Martinez D."/>
            <person name="Meinertzhagen I.A."/>
            <person name="Necula S."/>
            <person name="Nonaka M."/>
            <person name="Putnam N."/>
            <person name="Rash S."/>
            <person name="Saiga H."/>
            <person name="Satake M."/>
            <person name="Terry A."/>
            <person name="Yamada L."/>
            <person name="Wang H.G."/>
            <person name="Awazu S."/>
            <person name="Azumi K."/>
            <person name="Boore J."/>
            <person name="Branno M."/>
            <person name="Chin-Bow S."/>
            <person name="DeSantis R."/>
            <person name="Doyle S."/>
            <person name="Francino P."/>
            <person name="Keys D.N."/>
            <person name="Haga S."/>
            <person name="Hayashi H."/>
            <person name="Hino K."/>
            <person name="Imai K.S."/>
            <person name="Inaba K."/>
            <person name="Kano S."/>
            <person name="Kobayashi K."/>
            <person name="Kobayashi M."/>
            <person name="Lee B.I."/>
            <person name="Makabe K.W."/>
            <person name="Manohar C."/>
            <person name="Matassi G."/>
            <person name="Medina M."/>
            <person name="Mochizuki Y."/>
            <person name="Mount S."/>
            <person name="Morishita T."/>
            <person name="Miura S."/>
            <person name="Nakayama A."/>
            <person name="Nishizaka S."/>
            <person name="Nomoto H."/>
            <person name="Ohta F."/>
            <person name="Oishi K."/>
            <person name="Rigoutsos I."/>
            <person name="Sano M."/>
            <person name="Sasaki A."/>
            <person name="Sasakura Y."/>
            <person name="Shoguchi E."/>
            <person name="Shin-i T."/>
            <person name="Spagnuolo A."/>
            <person name="Stainier D."/>
            <person name="Suzuki M.M."/>
            <person name="Tassy O."/>
            <person name="Takatori N."/>
            <person name="Tokuoka M."/>
            <person name="Yagi K."/>
            <person name="Yoshizaki F."/>
            <person name="Wada S."/>
            <person name="Zhang C."/>
            <person name="Hyatt P.D."/>
            <person name="Larimer F."/>
            <person name="Detter C."/>
            <person name="Doggett N."/>
            <person name="Glavina T."/>
            <person name="Hawkins T."/>
            <person name="Richardson P."/>
            <person name="Lucas S."/>
            <person name="Kohara Y."/>
            <person name="Levine M."/>
            <person name="Satoh N."/>
            <person name="Rokhsar D.S."/>
        </authorList>
    </citation>
    <scope>NUCLEOTIDE SEQUENCE [LARGE SCALE GENOMIC DNA]</scope>
</reference>
<evidence type="ECO:0000259" key="2">
    <source>
        <dbReference type="PROSITE" id="PS50132"/>
    </source>
</evidence>
<proteinExistence type="inferred from homology"/>
<name>F6RB18_CIOIN</name>
<dbReference type="InterPro" id="IPR016137">
    <property type="entry name" value="RGS"/>
</dbReference>
<protein>
    <recommendedName>
        <fullName evidence="7">Sorting nexin 25</fullName>
    </recommendedName>
</protein>
<accession>F6RB18</accession>
<dbReference type="HOGENOM" id="CLU_005899_0_0_1"/>
<dbReference type="EMBL" id="EAAA01001467">
    <property type="status" value="NOT_ANNOTATED_CDS"/>
    <property type="molecule type" value="Genomic_DNA"/>
</dbReference>
<sequence length="838" mass="96077">ACCTCSLCIFCIQVFEYTYRDYVETWYAQVSADHGNLHKMIRADYWDVVKAFSERLSKLDTVNLTMKRFPTCLLHHFEQLKLTAKSSPEDVKPSFTLHPCLRDRNTELTFLRHICEYILILTLPPEAARISSLRTILREILSGLALLPMVDSLCDPDYINQTILSFLQWRDTTHEDHTRAYAYAATYEDFMKIITECKSVPVLRQIRYRIMTEIIHATTISGLKKDQSKAAKARSMDKGELLISRNLKRYINQCQVAKQQCEKKIRLLGGGDYGVNYSPLDGSVAGSFESQLLSFEEIMTSPISRSFFLKYLKKIGRGALLNFWNQVEIVKTTQPTGKALAKLVSYAYQNHVLQGSVEQLPLDIDKSTMKGMQDCVIGNKSPQDFFLVQKQVYDLLKSDHYPSFVVSDIYTYQLMPEINDSTIDGSMNIAKEDLNKTAFGGDCSSDASLQRLRMLEGKLEYKAQALESLLPSAKLDPKVTEQLEEDIKMLQRAKMKQQIHMERTDAWWEHMGSWAANVQDAYCQQDSSEVIPLIPLMLHLKEATDDVSGWVVTRCLSDFHNLHHSLKEYSSWLRKQSLPKLPMFRMRGVSEKFLLESKSTLNTYLHNILKDEILRCSQIVYSFLSPGPDCTKIGEDSTSQSSKPTSNFGDFFKRIPKDVFDRVVKQAAEEENLDSLDDDEDRDSVAAPLYELISEIFELQGLFRFFRRSLIVFVRLAFGGSINRQVRETSEWLCSEPMLVLYLQTFLDSMWPGGKLAPALQERTEDEKLQTKLEVRVKLLQSIPEMLNGLVGQENAKRGVLKVFHALQDQRLNKHLFYTLLAEIIEEVFPEILTGNSN</sequence>
<dbReference type="PROSITE" id="PS50195">
    <property type="entry name" value="PX"/>
    <property type="match status" value="1"/>
</dbReference>